<evidence type="ECO:0000313" key="3">
    <source>
        <dbReference type="Proteomes" id="UP000682843"/>
    </source>
</evidence>
<evidence type="ECO:0000313" key="2">
    <source>
        <dbReference type="EMBL" id="QUS40712.1"/>
    </source>
</evidence>
<evidence type="ECO:0000256" key="1">
    <source>
        <dbReference type="SAM" id="MobiDB-lite"/>
    </source>
</evidence>
<reference evidence="2 3" key="1">
    <citation type="submission" date="2019-02" db="EMBL/GenBank/DDBJ databases">
        <title>Emended description of the genus Rhodopseudomonas and description of Rhodopseudomonas albus sp. nov., a non-phototrophic, heavy-metal-tolerant bacterium isolated from garden soil.</title>
        <authorList>
            <person name="Bao Z."/>
            <person name="Cao W.W."/>
            <person name="Sato Y."/>
            <person name="Nishizawa T."/>
            <person name="Zhao J."/>
            <person name="Guo Y."/>
            <person name="Ohta H."/>
        </authorList>
    </citation>
    <scope>NUCLEOTIDE SEQUENCE [LARGE SCALE GENOMIC DNA]</scope>
    <source>
        <strain evidence="2 3">SK50-23</strain>
    </source>
</reference>
<proteinExistence type="predicted"/>
<dbReference type="RefSeq" id="WP_211909302.1">
    <property type="nucleotide sequence ID" value="NZ_CP036498.1"/>
</dbReference>
<accession>A0ABX8AB50</accession>
<organism evidence="2 3">
    <name type="scientific">Tardiphaga alba</name>
    <dbReference type="NCBI Taxonomy" id="340268"/>
    <lineage>
        <taxon>Bacteria</taxon>
        <taxon>Pseudomonadati</taxon>
        <taxon>Pseudomonadota</taxon>
        <taxon>Alphaproteobacteria</taxon>
        <taxon>Hyphomicrobiales</taxon>
        <taxon>Nitrobacteraceae</taxon>
        <taxon>Tardiphaga</taxon>
    </lineage>
</organism>
<keyword evidence="3" id="KW-1185">Reference proteome</keyword>
<dbReference type="EMBL" id="CP036498">
    <property type="protein sequence ID" value="QUS40712.1"/>
    <property type="molecule type" value="Genomic_DNA"/>
</dbReference>
<protein>
    <submittedName>
        <fullName evidence="2">Uncharacterized protein</fullName>
    </submittedName>
</protein>
<gene>
    <name evidence="2" type="ORF">RPMA_19145</name>
</gene>
<sequence>MTSESIKSSAGRGNPEPHAAQIGEKLGKNSGFPIIEPEDFADAIELQTRIIANADIARVGPSKCWGG</sequence>
<feature type="region of interest" description="Disordered" evidence="1">
    <location>
        <begin position="1"/>
        <end position="34"/>
    </location>
</feature>
<name>A0ABX8AB50_9BRAD</name>
<dbReference type="Proteomes" id="UP000682843">
    <property type="component" value="Chromosome"/>
</dbReference>